<dbReference type="Gene3D" id="3.40.630.30">
    <property type="match status" value="1"/>
</dbReference>
<accession>A0ABY6P3Y5</accession>
<dbReference type="InterPro" id="IPR051908">
    <property type="entry name" value="Ribosomal_N-acetyltransferase"/>
</dbReference>
<keyword evidence="3" id="KW-1185">Reference proteome</keyword>
<dbReference type="InterPro" id="IPR000182">
    <property type="entry name" value="GNAT_dom"/>
</dbReference>
<dbReference type="RefSeq" id="WP_265383927.1">
    <property type="nucleotide sequence ID" value="NZ_CP110615.1"/>
</dbReference>
<dbReference type="Pfam" id="PF13302">
    <property type="entry name" value="Acetyltransf_3"/>
    <property type="match status" value="1"/>
</dbReference>
<name>A0ABY6P3Y5_9NOCA</name>
<evidence type="ECO:0000259" key="1">
    <source>
        <dbReference type="PROSITE" id="PS51186"/>
    </source>
</evidence>
<dbReference type="Proteomes" id="UP001164965">
    <property type="component" value="Chromosome"/>
</dbReference>
<dbReference type="EMBL" id="CP110615">
    <property type="protein sequence ID" value="UZJ25823.1"/>
    <property type="molecule type" value="Genomic_DNA"/>
</dbReference>
<proteinExistence type="predicted"/>
<dbReference type="PANTHER" id="PTHR43441">
    <property type="entry name" value="RIBOSOMAL-PROTEIN-SERINE ACETYLTRANSFERASE"/>
    <property type="match status" value="1"/>
</dbReference>
<gene>
    <name evidence="2" type="ORF">RHODO2019_05125</name>
</gene>
<organism evidence="2 3">
    <name type="scientific">Rhodococcus antarcticus</name>
    <dbReference type="NCBI Taxonomy" id="2987751"/>
    <lineage>
        <taxon>Bacteria</taxon>
        <taxon>Bacillati</taxon>
        <taxon>Actinomycetota</taxon>
        <taxon>Actinomycetes</taxon>
        <taxon>Mycobacteriales</taxon>
        <taxon>Nocardiaceae</taxon>
        <taxon>Rhodococcus</taxon>
    </lineage>
</organism>
<dbReference type="SUPFAM" id="SSF55729">
    <property type="entry name" value="Acyl-CoA N-acyltransferases (Nat)"/>
    <property type="match status" value="1"/>
</dbReference>
<dbReference type="PANTHER" id="PTHR43441:SF11">
    <property type="entry name" value="RIBOSOMAL-PROTEIN-SERINE ACETYLTRANSFERASE"/>
    <property type="match status" value="1"/>
</dbReference>
<dbReference type="PROSITE" id="PS51186">
    <property type="entry name" value="GNAT"/>
    <property type="match status" value="1"/>
</dbReference>
<evidence type="ECO:0000313" key="3">
    <source>
        <dbReference type="Proteomes" id="UP001164965"/>
    </source>
</evidence>
<evidence type="ECO:0000313" key="2">
    <source>
        <dbReference type="EMBL" id="UZJ25823.1"/>
    </source>
</evidence>
<reference evidence="2" key="1">
    <citation type="submission" date="2022-10" db="EMBL/GenBank/DDBJ databases">
        <title>Rhodococcus sp.75.</title>
        <authorList>
            <person name="Sun M."/>
        </authorList>
    </citation>
    <scope>NUCLEOTIDE SEQUENCE</scope>
    <source>
        <strain evidence="2">75</strain>
    </source>
</reference>
<protein>
    <submittedName>
        <fullName evidence="2">GNAT family N-acetyltransferase</fullName>
    </submittedName>
</protein>
<feature type="domain" description="N-acetyltransferase" evidence="1">
    <location>
        <begin position="12"/>
        <end position="177"/>
    </location>
</feature>
<sequence length="211" mass="23212">MSSGIRLRTPRLLLRPFAVGDLEDLHAYRSRPEVVRYLDAEVLDRRGTADLLRRRMVLDRLVEPGDTLVLAAELDGRVVGDVSLAWTSAEHRQGEIGFAFHPRVHGHGVAAEATTALLDLATGPVGLHRVSGRCDARNTASARLLARLGLRQEAHLVHHEWFKGAWGDELVFAVLDDEWRELRSRVVPARSAGADAAARPAPALRRPALPS</sequence>
<dbReference type="InterPro" id="IPR016181">
    <property type="entry name" value="Acyl_CoA_acyltransferase"/>
</dbReference>